<dbReference type="InterPro" id="IPR027417">
    <property type="entry name" value="P-loop_NTPase"/>
</dbReference>
<dbReference type="AlphaFoldDB" id="M7SWN0"/>
<organism evidence="1 2">
    <name type="scientific">Eutypa lata (strain UCR-EL1)</name>
    <name type="common">Grapevine dieback disease fungus</name>
    <name type="synonym">Eutypa armeniacae</name>
    <dbReference type="NCBI Taxonomy" id="1287681"/>
    <lineage>
        <taxon>Eukaryota</taxon>
        <taxon>Fungi</taxon>
        <taxon>Dikarya</taxon>
        <taxon>Ascomycota</taxon>
        <taxon>Pezizomycotina</taxon>
        <taxon>Sordariomycetes</taxon>
        <taxon>Xylariomycetidae</taxon>
        <taxon>Xylariales</taxon>
        <taxon>Diatrypaceae</taxon>
        <taxon>Eutypa</taxon>
    </lineage>
</organism>
<dbReference type="HOGENOM" id="CLU_058668_1_0_1"/>
<dbReference type="KEGG" id="ela:UCREL1_4319"/>
<dbReference type="GO" id="GO:0016301">
    <property type="term" value="F:kinase activity"/>
    <property type="evidence" value="ECO:0007669"/>
    <property type="project" value="UniProtKB-KW"/>
</dbReference>
<dbReference type="SUPFAM" id="SSF52540">
    <property type="entry name" value="P-loop containing nucleoside triphosphate hydrolases"/>
    <property type="match status" value="1"/>
</dbReference>
<gene>
    <name evidence="1" type="ORF">UCREL1_4319</name>
</gene>
<dbReference type="PRINTS" id="PR00988">
    <property type="entry name" value="URIDINKINASE"/>
</dbReference>
<dbReference type="OrthoDB" id="10041966at2759"/>
<name>M7SWN0_EUTLA</name>
<dbReference type="OMA" id="FMSIPYE"/>
<dbReference type="STRING" id="1287681.M7SWN0"/>
<dbReference type="PANTHER" id="PTHR10285">
    <property type="entry name" value="URIDINE KINASE"/>
    <property type="match status" value="1"/>
</dbReference>
<proteinExistence type="predicted"/>
<protein>
    <submittedName>
        <fullName evidence="1">Putative nicotinamide riboside kinase 1 protein</fullName>
    </submittedName>
</protein>
<dbReference type="eggNOG" id="KOG3308">
    <property type="taxonomic scope" value="Eukaryota"/>
</dbReference>
<dbReference type="EMBL" id="KB706198">
    <property type="protein sequence ID" value="EMR68672.1"/>
    <property type="molecule type" value="Genomic_DNA"/>
</dbReference>
<reference evidence="2" key="1">
    <citation type="journal article" date="2013" name="Genome Announc.">
        <title>Draft genome sequence of the grapevine dieback fungus Eutypa lata UCR-EL1.</title>
        <authorList>
            <person name="Blanco-Ulate B."/>
            <person name="Rolshausen P.E."/>
            <person name="Cantu D."/>
        </authorList>
    </citation>
    <scope>NUCLEOTIDE SEQUENCE [LARGE SCALE GENOMIC DNA]</scope>
    <source>
        <strain evidence="2">UCR-EL1</strain>
    </source>
</reference>
<keyword evidence="1" id="KW-0808">Transferase</keyword>
<keyword evidence="1" id="KW-0418">Kinase</keyword>
<sequence length="278" mass="30833">MENRKAVIVGISGASSSGKTTLARLLRDVFPNTFVLHEDDFYRPETELPIRDGLLDWDCAEALYIPDMTRALSYIRENGTFPPFVDSKEDQNSIGECPVSDAKIAAMKAKVQAWLGPGQPGHAIFAPPSSTSSSPAPPLRVCLLDGFLLYTKQQEMAADVMPLLDIRLFLQVSRARATERRHARDGYVTLEGFWKDPPDYVEKIVWPNYVEAHKWLFEGGDVEGGRLDEGVLREYGILAQMRGGGGGGDGVDVDMESTFEWAVEMLMKGLEGVYGKER</sequence>
<dbReference type="Proteomes" id="UP000012174">
    <property type="component" value="Unassembled WGS sequence"/>
</dbReference>
<accession>M7SWN0</accession>
<keyword evidence="2" id="KW-1185">Reference proteome</keyword>
<dbReference type="CDD" id="cd02024">
    <property type="entry name" value="NRK1"/>
    <property type="match status" value="1"/>
</dbReference>
<dbReference type="Gene3D" id="3.40.50.300">
    <property type="entry name" value="P-loop containing nucleotide triphosphate hydrolases"/>
    <property type="match status" value="1"/>
</dbReference>
<evidence type="ECO:0000313" key="1">
    <source>
        <dbReference type="EMBL" id="EMR68672.1"/>
    </source>
</evidence>
<evidence type="ECO:0000313" key="2">
    <source>
        <dbReference type="Proteomes" id="UP000012174"/>
    </source>
</evidence>